<evidence type="ECO:0000259" key="2">
    <source>
        <dbReference type="Pfam" id="PF03457"/>
    </source>
</evidence>
<dbReference type="Gene3D" id="6.10.140.530">
    <property type="match status" value="1"/>
</dbReference>
<organism evidence="3 4">
    <name type="scientific">Thalassiosira oceanica</name>
    <name type="common">Marine diatom</name>
    <dbReference type="NCBI Taxonomy" id="159749"/>
    <lineage>
        <taxon>Eukaryota</taxon>
        <taxon>Sar</taxon>
        <taxon>Stramenopiles</taxon>
        <taxon>Ochrophyta</taxon>
        <taxon>Bacillariophyta</taxon>
        <taxon>Coscinodiscophyceae</taxon>
        <taxon>Thalassiosirophycidae</taxon>
        <taxon>Thalassiosirales</taxon>
        <taxon>Thalassiosiraceae</taxon>
        <taxon>Thalassiosira</taxon>
    </lineage>
</organism>
<keyword evidence="4" id="KW-1185">Reference proteome</keyword>
<evidence type="ECO:0000313" key="3">
    <source>
        <dbReference type="EMBL" id="EJK53514.1"/>
    </source>
</evidence>
<dbReference type="PANTHER" id="PTHR33418:SF1">
    <property type="entry name" value="HELICASE-ASSOCIATED DOMAIN-CONTAINING PROTEIN"/>
    <property type="match status" value="1"/>
</dbReference>
<dbReference type="Proteomes" id="UP000266841">
    <property type="component" value="Unassembled WGS sequence"/>
</dbReference>
<feature type="domain" description="Helicase-associated" evidence="2">
    <location>
        <begin position="58"/>
        <end position="116"/>
    </location>
</feature>
<accession>K0RMM5</accession>
<protein>
    <recommendedName>
        <fullName evidence="2">Helicase-associated domain-containing protein</fullName>
    </recommendedName>
</protein>
<sequence>RAPSARGSTLCPLSCHELTTRREARGKHRTRSKPAGRAERSANTPSRMGKARRNPGNEQQWNMMYLELEAYRDERGNCNVPKRHGQLGTWVHHQRQARKKGKLSDERIRKLDDLGFDWGTNLGPQRSWDERLEELNKYMDEHGNCDVPRSRGQLGQI</sequence>
<dbReference type="Pfam" id="PF03457">
    <property type="entry name" value="HA"/>
    <property type="match status" value="1"/>
</dbReference>
<evidence type="ECO:0000256" key="1">
    <source>
        <dbReference type="SAM" id="MobiDB-lite"/>
    </source>
</evidence>
<dbReference type="AlphaFoldDB" id="K0RMM5"/>
<name>K0RMM5_THAOC</name>
<comment type="caution">
    <text evidence="3">The sequence shown here is derived from an EMBL/GenBank/DDBJ whole genome shotgun (WGS) entry which is preliminary data.</text>
</comment>
<feature type="region of interest" description="Disordered" evidence="1">
    <location>
        <begin position="1"/>
        <end position="60"/>
    </location>
</feature>
<reference evidence="3 4" key="1">
    <citation type="journal article" date="2012" name="Genome Biol.">
        <title>Genome and low-iron response of an oceanic diatom adapted to chronic iron limitation.</title>
        <authorList>
            <person name="Lommer M."/>
            <person name="Specht M."/>
            <person name="Roy A.S."/>
            <person name="Kraemer L."/>
            <person name="Andreson R."/>
            <person name="Gutowska M.A."/>
            <person name="Wolf J."/>
            <person name="Bergner S.V."/>
            <person name="Schilhabel M.B."/>
            <person name="Klostermeier U.C."/>
            <person name="Beiko R.G."/>
            <person name="Rosenstiel P."/>
            <person name="Hippler M."/>
            <person name="Laroche J."/>
        </authorList>
    </citation>
    <scope>NUCLEOTIDE SEQUENCE [LARGE SCALE GENOMIC DNA]</scope>
    <source>
        <strain evidence="3 4">CCMP1005</strain>
    </source>
</reference>
<feature type="non-terminal residue" evidence="3">
    <location>
        <position position="1"/>
    </location>
</feature>
<gene>
    <name evidence="3" type="ORF">THAOC_27040</name>
</gene>
<dbReference type="PANTHER" id="PTHR33418">
    <property type="entry name" value="HELICASE-ASSOCIATED"/>
    <property type="match status" value="1"/>
</dbReference>
<dbReference type="InterPro" id="IPR005114">
    <property type="entry name" value="Helicase_assoc"/>
</dbReference>
<dbReference type="OrthoDB" id="43507at2759"/>
<dbReference type="EMBL" id="AGNL01037649">
    <property type="protein sequence ID" value="EJK53514.1"/>
    <property type="molecule type" value="Genomic_DNA"/>
</dbReference>
<evidence type="ECO:0000313" key="4">
    <source>
        <dbReference type="Proteomes" id="UP000266841"/>
    </source>
</evidence>
<proteinExistence type="predicted"/>
<feature type="compositionally biased region" description="Basic residues" evidence="1">
    <location>
        <begin position="24"/>
        <end position="34"/>
    </location>
</feature>